<dbReference type="AlphaFoldDB" id="A0A183KCX1"/>
<evidence type="ECO:0000313" key="2">
    <source>
        <dbReference type="EMBL" id="VDP50346.1"/>
    </source>
</evidence>
<name>A0A183KCX1_9TREM</name>
<evidence type="ECO:0000256" key="1">
    <source>
        <dbReference type="SAM" id="Phobius"/>
    </source>
</evidence>
<reference evidence="2 3" key="2">
    <citation type="submission" date="2018-11" db="EMBL/GenBank/DDBJ databases">
        <authorList>
            <consortium name="Pathogen Informatics"/>
        </authorList>
    </citation>
    <scope>NUCLEOTIDE SEQUENCE [LARGE SCALE GENOMIC DNA]</scope>
    <source>
        <strain evidence="2">Dakar</strain>
        <strain evidence="3">Dakar, Senegal</strain>
    </source>
</reference>
<feature type="transmembrane region" description="Helical" evidence="1">
    <location>
        <begin position="50"/>
        <end position="69"/>
    </location>
</feature>
<sequence length="92" mass="8896">MPTAATDWAAAKLAIVAIKLCASIGEDPDRLLDPKFNGRPKAPGGAPCEAAAAAAIAAAIAAAAAVLCFSSKFLSLIMADSAAGDIIGGNGG</sequence>
<evidence type="ECO:0000313" key="4">
    <source>
        <dbReference type="WBParaSite" id="SCUD_0001286401-mRNA-1"/>
    </source>
</evidence>
<keyword evidence="1" id="KW-0472">Membrane</keyword>
<dbReference type="Proteomes" id="UP000279833">
    <property type="component" value="Unassembled WGS sequence"/>
</dbReference>
<dbReference type="EMBL" id="UZAK01035425">
    <property type="protein sequence ID" value="VDP50346.1"/>
    <property type="molecule type" value="Genomic_DNA"/>
</dbReference>
<proteinExistence type="predicted"/>
<accession>A0A183KCX1</accession>
<dbReference type="WBParaSite" id="SCUD_0001286401-mRNA-1">
    <property type="protein sequence ID" value="SCUD_0001286401-mRNA-1"/>
    <property type="gene ID" value="SCUD_0001286401"/>
</dbReference>
<reference evidence="4" key="1">
    <citation type="submission" date="2016-06" db="UniProtKB">
        <authorList>
            <consortium name="WormBaseParasite"/>
        </authorList>
    </citation>
    <scope>IDENTIFICATION</scope>
</reference>
<keyword evidence="1" id="KW-0812">Transmembrane</keyword>
<evidence type="ECO:0000313" key="3">
    <source>
        <dbReference type="Proteomes" id="UP000279833"/>
    </source>
</evidence>
<protein>
    <submittedName>
        <fullName evidence="2 4">Uncharacterized protein</fullName>
    </submittedName>
</protein>
<gene>
    <name evidence="2" type="ORF">SCUD_LOCUS12861</name>
</gene>
<organism evidence="4">
    <name type="scientific">Schistosoma curassoni</name>
    <dbReference type="NCBI Taxonomy" id="6186"/>
    <lineage>
        <taxon>Eukaryota</taxon>
        <taxon>Metazoa</taxon>
        <taxon>Spiralia</taxon>
        <taxon>Lophotrochozoa</taxon>
        <taxon>Platyhelminthes</taxon>
        <taxon>Trematoda</taxon>
        <taxon>Digenea</taxon>
        <taxon>Strigeidida</taxon>
        <taxon>Schistosomatoidea</taxon>
        <taxon>Schistosomatidae</taxon>
        <taxon>Schistosoma</taxon>
    </lineage>
</organism>
<keyword evidence="1" id="KW-1133">Transmembrane helix</keyword>
<keyword evidence="3" id="KW-1185">Reference proteome</keyword>